<organism evidence="2 3">
    <name type="scientific">Noviluteimonas lactosilytica</name>
    <dbReference type="NCBI Taxonomy" id="2888523"/>
    <lineage>
        <taxon>Bacteria</taxon>
        <taxon>Pseudomonadati</taxon>
        <taxon>Pseudomonadota</taxon>
        <taxon>Gammaproteobacteria</taxon>
        <taxon>Lysobacterales</taxon>
        <taxon>Lysobacteraceae</taxon>
        <taxon>Noviluteimonas</taxon>
    </lineage>
</organism>
<dbReference type="Proteomes" id="UP001165293">
    <property type="component" value="Unassembled WGS sequence"/>
</dbReference>
<dbReference type="Pfam" id="PF11453">
    <property type="entry name" value="DUF2950"/>
    <property type="match status" value="1"/>
</dbReference>
<evidence type="ECO:0000313" key="2">
    <source>
        <dbReference type="EMBL" id="MCC8361677.1"/>
    </source>
</evidence>
<dbReference type="InterPro" id="IPR021556">
    <property type="entry name" value="DUF2950"/>
</dbReference>
<dbReference type="EMBL" id="JAJGAK010000001">
    <property type="protein sequence ID" value="MCC8361677.1"/>
    <property type="molecule type" value="Genomic_DNA"/>
</dbReference>
<accession>A0ABS8JDJ2</accession>
<gene>
    <name evidence="2" type="ORF">LK996_01080</name>
</gene>
<reference evidence="2" key="1">
    <citation type="submission" date="2021-10" db="EMBL/GenBank/DDBJ databases">
        <authorList>
            <person name="Lyu M."/>
            <person name="Wang X."/>
            <person name="Meng X."/>
            <person name="Xu K."/>
        </authorList>
    </citation>
    <scope>NUCLEOTIDE SEQUENCE</scope>
    <source>
        <strain evidence="2">A6</strain>
    </source>
</reference>
<proteinExistence type="predicted"/>
<feature type="chain" id="PRO_5047213626" evidence="1">
    <location>
        <begin position="31"/>
        <end position="303"/>
    </location>
</feature>
<feature type="signal peptide" evidence="1">
    <location>
        <begin position="1"/>
        <end position="30"/>
    </location>
</feature>
<protein>
    <submittedName>
        <fullName evidence="2">DUF2950 domain-containing protein</fullName>
    </submittedName>
</protein>
<keyword evidence="1" id="KW-0732">Signal</keyword>
<keyword evidence="3" id="KW-1185">Reference proteome</keyword>
<name>A0ABS8JDJ2_9GAMM</name>
<dbReference type="RefSeq" id="WP_230525331.1">
    <property type="nucleotide sequence ID" value="NZ_JAJGAK010000001.1"/>
</dbReference>
<evidence type="ECO:0000256" key="1">
    <source>
        <dbReference type="SAM" id="SignalP"/>
    </source>
</evidence>
<sequence>MNTLIGHRIRIACLATALFSAALSAAPAFAQQAFATPDAAGDALVQALSANKPDEATLAAVLGKNWRDFIPVGSVDRSDVDAFLAKYRERHAWNDIDGGRKQLAVGSDAFTLPVPLSKDDKGWHFDMLAGADEIRARRIGRNEIDVIEALRAYHDAQNDYAELDRDGDGVLEYARRLVSTDGRHDGLYWADDDSGEISPLGPLFGDATPKSDWLGYRYRILEAQGPSAPGGKYAYTLGDNMSRGFALVAWPAKYGDTGIMTFMISHDGGVFERDLGKDGERAARNMKTFDPDSGWTEVDKATR</sequence>
<evidence type="ECO:0000313" key="3">
    <source>
        <dbReference type="Proteomes" id="UP001165293"/>
    </source>
</evidence>
<comment type="caution">
    <text evidence="2">The sequence shown here is derived from an EMBL/GenBank/DDBJ whole genome shotgun (WGS) entry which is preliminary data.</text>
</comment>